<dbReference type="OrthoDB" id="2123952at2759"/>
<feature type="region of interest" description="Disordered" evidence="6">
    <location>
        <begin position="323"/>
        <end position="347"/>
    </location>
</feature>
<dbReference type="GO" id="GO:0008270">
    <property type="term" value="F:zinc ion binding"/>
    <property type="evidence" value="ECO:0007669"/>
    <property type="project" value="InterPro"/>
</dbReference>
<dbReference type="Pfam" id="PF04082">
    <property type="entry name" value="Fungal_trans"/>
    <property type="match status" value="1"/>
</dbReference>
<feature type="compositionally biased region" description="Low complexity" evidence="6">
    <location>
        <begin position="664"/>
        <end position="680"/>
    </location>
</feature>
<feature type="compositionally biased region" description="Low complexity" evidence="6">
    <location>
        <begin position="78"/>
        <end position="90"/>
    </location>
</feature>
<name>A0A9P7MT08_9HYPO</name>
<comment type="caution">
    <text evidence="8">The sequence shown here is derived from an EMBL/GenBank/DDBJ whole genome shotgun (WGS) entry which is preliminary data.</text>
</comment>
<dbReference type="PROSITE" id="PS50048">
    <property type="entry name" value="ZN2_CY6_FUNGAL_2"/>
    <property type="match status" value="1"/>
</dbReference>
<dbReference type="Gene3D" id="4.10.240.10">
    <property type="entry name" value="Zn(2)-C6 fungal-type DNA-binding domain"/>
    <property type="match status" value="1"/>
</dbReference>
<evidence type="ECO:0000256" key="3">
    <source>
        <dbReference type="ARBA" id="ARBA00023015"/>
    </source>
</evidence>
<keyword evidence="4" id="KW-0804">Transcription</keyword>
<dbReference type="CDD" id="cd12148">
    <property type="entry name" value="fungal_TF_MHR"/>
    <property type="match status" value="1"/>
</dbReference>
<dbReference type="SMART" id="SM00906">
    <property type="entry name" value="Fungal_trans"/>
    <property type="match status" value="1"/>
</dbReference>
<accession>A0A9P7MT08</accession>
<proteinExistence type="predicted"/>
<feature type="region of interest" description="Disordered" evidence="6">
    <location>
        <begin position="569"/>
        <end position="716"/>
    </location>
</feature>
<sequence length="745" mass="79191">MSSSSNTRTNALRAGGACVRCRKGKTRCVYENGQLPCKNCSKGMHDCYLPSNSRQHHYGPPPSPALLQPSAHRRPAREALPAAGPGAGASEARHAPVTGSASSARGAPMGPEKLTPELISECERVISKTFPACVAFHKPSFVQHLKKASLNSSLVSGLLTCAARSSPVLIRRYGSPTLAAETFAAKTIVLVNQNLDQPSLSDIQALCLVVIHEWGSCNAVRAYIYLGQAARMLHMYQVSGECNNPNMGNQFLRQESLRRTLWLVYFLDCLLTTTSGRFTALGTQDIATVPLPCLDINFAFANPVSVNSLPEYFSRCGKILQDSSDETPDKSLEKSPRGSLAKSSAPISCPATVGEIGELGYIVLASRIWYDVVRMLTTTSVATFCEADCDGLLANIEGFRASLPMQLVEEPEHVNMHVAMGSEYTYAMLHCLLHGASLLARRRLLLQAVVSPDFNFDAFRLTPRCRDLVDRVFASCHSVSLLLNALDTDAEKDTPTCLPIEMLFCAFITSATVAWLSLKGFTPPAAVETAAHMVCDGVRFIHNGAESWPLVATWLKHVVVMQRVLITHARSASESSNSSPSRRGSDPPHNGNGIKAEVSSHAESDPDAMDHDQHAGAAGGETPALVAPAARAVSESARGDSETPAPVSRRGVTTINGGSGGSGVAAHATAASGTSSHAGAPQALMQPLDGNNSSPGASPSPAPVPVPQDGWTTSHQDMTPAELCQALERQLLDHDDLAAFMGGGV</sequence>
<evidence type="ECO:0000313" key="8">
    <source>
        <dbReference type="EMBL" id="KAG5966862.1"/>
    </source>
</evidence>
<dbReference type="PROSITE" id="PS00463">
    <property type="entry name" value="ZN2_CY6_FUNGAL_1"/>
    <property type="match status" value="1"/>
</dbReference>
<dbReference type="CDD" id="cd00067">
    <property type="entry name" value="GAL4"/>
    <property type="match status" value="1"/>
</dbReference>
<dbReference type="SUPFAM" id="SSF57701">
    <property type="entry name" value="Zn2/Cys6 DNA-binding domain"/>
    <property type="match status" value="1"/>
</dbReference>
<feature type="region of interest" description="Disordered" evidence="6">
    <location>
        <begin position="54"/>
        <end position="111"/>
    </location>
</feature>
<organism evidence="8 9">
    <name type="scientific">Claviceps arundinis</name>
    <dbReference type="NCBI Taxonomy" id="1623583"/>
    <lineage>
        <taxon>Eukaryota</taxon>
        <taxon>Fungi</taxon>
        <taxon>Dikarya</taxon>
        <taxon>Ascomycota</taxon>
        <taxon>Pezizomycotina</taxon>
        <taxon>Sordariomycetes</taxon>
        <taxon>Hypocreomycetidae</taxon>
        <taxon>Hypocreales</taxon>
        <taxon>Clavicipitaceae</taxon>
        <taxon>Claviceps</taxon>
    </lineage>
</organism>
<feature type="compositionally biased region" description="Basic and acidic residues" evidence="6">
    <location>
        <begin position="327"/>
        <end position="336"/>
    </location>
</feature>
<dbReference type="InterPro" id="IPR007219">
    <property type="entry name" value="XnlR_reg_dom"/>
</dbReference>
<dbReference type="GO" id="GO:0005634">
    <property type="term" value="C:nucleus"/>
    <property type="evidence" value="ECO:0007669"/>
    <property type="project" value="UniProtKB-SubCell"/>
</dbReference>
<dbReference type="InterPro" id="IPR036864">
    <property type="entry name" value="Zn2-C6_fun-type_DNA-bd_sf"/>
</dbReference>
<protein>
    <recommendedName>
        <fullName evidence="7">Zn(2)-C6 fungal-type domain-containing protein</fullName>
    </recommendedName>
</protein>
<dbReference type="PANTHER" id="PTHR47338">
    <property type="entry name" value="ZN(II)2CYS6 TRANSCRIPTION FACTOR (EUROFUNG)-RELATED"/>
    <property type="match status" value="1"/>
</dbReference>
<dbReference type="PANTHER" id="PTHR47338:SF5">
    <property type="entry name" value="ZN(II)2CYS6 TRANSCRIPTION FACTOR (EUROFUNG)"/>
    <property type="match status" value="1"/>
</dbReference>
<evidence type="ECO:0000256" key="2">
    <source>
        <dbReference type="ARBA" id="ARBA00022723"/>
    </source>
</evidence>
<comment type="subcellular location">
    <subcellularLocation>
        <location evidence="1">Nucleus</location>
    </subcellularLocation>
</comment>
<dbReference type="GO" id="GO:0003677">
    <property type="term" value="F:DNA binding"/>
    <property type="evidence" value="ECO:0007669"/>
    <property type="project" value="InterPro"/>
</dbReference>
<keyword evidence="2" id="KW-0479">Metal-binding</keyword>
<evidence type="ECO:0000256" key="1">
    <source>
        <dbReference type="ARBA" id="ARBA00004123"/>
    </source>
</evidence>
<dbReference type="Proteomes" id="UP000784919">
    <property type="component" value="Unassembled WGS sequence"/>
</dbReference>
<feature type="compositionally biased region" description="Basic and acidic residues" evidence="6">
    <location>
        <begin position="598"/>
        <end position="614"/>
    </location>
</feature>
<dbReference type="EMBL" id="SRPS01000129">
    <property type="protein sequence ID" value="KAG5966862.1"/>
    <property type="molecule type" value="Genomic_DNA"/>
</dbReference>
<evidence type="ECO:0000259" key="7">
    <source>
        <dbReference type="PROSITE" id="PS50048"/>
    </source>
</evidence>
<keyword evidence="5" id="KW-0539">Nucleus</keyword>
<dbReference type="GO" id="GO:0000981">
    <property type="term" value="F:DNA-binding transcription factor activity, RNA polymerase II-specific"/>
    <property type="evidence" value="ECO:0007669"/>
    <property type="project" value="InterPro"/>
</dbReference>
<evidence type="ECO:0000256" key="5">
    <source>
        <dbReference type="ARBA" id="ARBA00023242"/>
    </source>
</evidence>
<evidence type="ECO:0000313" key="9">
    <source>
        <dbReference type="Proteomes" id="UP000784919"/>
    </source>
</evidence>
<reference evidence="8" key="1">
    <citation type="journal article" date="2020" name="bioRxiv">
        <title>Whole genome comparisons of ergot fungi reveals the divergence and evolution of species within the genus Claviceps are the result of varying mechanisms driving genome evolution and host range expansion.</title>
        <authorList>
            <person name="Wyka S.A."/>
            <person name="Mondo S.J."/>
            <person name="Liu M."/>
            <person name="Dettman J."/>
            <person name="Nalam V."/>
            <person name="Broders K.D."/>
        </authorList>
    </citation>
    <scope>NUCLEOTIDE SEQUENCE</scope>
    <source>
        <strain evidence="8">CCC 1102</strain>
    </source>
</reference>
<gene>
    <name evidence="8" type="ORF">E4U56_001069</name>
</gene>
<feature type="domain" description="Zn(2)-C6 fungal-type" evidence="7">
    <location>
        <begin position="17"/>
        <end position="49"/>
    </location>
</feature>
<keyword evidence="3" id="KW-0805">Transcription regulation</keyword>
<dbReference type="InterPro" id="IPR050815">
    <property type="entry name" value="TF_fung"/>
</dbReference>
<dbReference type="InterPro" id="IPR001138">
    <property type="entry name" value="Zn2Cys6_DnaBD"/>
</dbReference>
<dbReference type="AlphaFoldDB" id="A0A9P7MT08"/>
<evidence type="ECO:0000256" key="4">
    <source>
        <dbReference type="ARBA" id="ARBA00023163"/>
    </source>
</evidence>
<dbReference type="GO" id="GO:0006351">
    <property type="term" value="P:DNA-templated transcription"/>
    <property type="evidence" value="ECO:0007669"/>
    <property type="project" value="InterPro"/>
</dbReference>
<evidence type="ECO:0000256" key="6">
    <source>
        <dbReference type="SAM" id="MobiDB-lite"/>
    </source>
</evidence>
<feature type="compositionally biased region" description="Low complexity" evidence="6">
    <location>
        <begin position="570"/>
        <end position="582"/>
    </location>
</feature>